<accession>Q3TQW5</accession>
<reference evidence="1" key="5">
    <citation type="journal article" date="2002" name="Nature">
        <title>Analysis of the mouse transcriptome based on functional annotation of 60,770 full-length cDNAs.</title>
        <authorList>
            <consortium name="The FANTOM Consortium and the RIKEN Genome Exploration Research Group Phase I and II Team"/>
        </authorList>
    </citation>
    <scope>NUCLEOTIDE SEQUENCE</scope>
    <source>
        <strain evidence="1">C57BL/6J</strain>
        <tissue evidence="1">Egg</tissue>
    </source>
</reference>
<reference evidence="1" key="8">
    <citation type="journal article" date="2005" name="Science">
        <title>Antisense Transcription in the Mammalian Transcriptome.</title>
        <authorList>
            <consortium name="RIKEN Genome Exploration Research Group and Genome Science Group (Genome Network Project Core Group) and the FANTOM Consortium"/>
        </authorList>
    </citation>
    <scope>NUCLEOTIDE SEQUENCE</scope>
    <source>
        <strain evidence="1">C57BL/6J</strain>
        <tissue evidence="1">Egg</tissue>
    </source>
</reference>
<name>Q3TQW5_MOUSE</name>
<reference evidence="1" key="7">
    <citation type="journal article" date="2005" name="Science">
        <title>The Transcriptional Landscape of the Mammalian Genome.</title>
        <authorList>
            <consortium name="The FANTOM Consortium"/>
            <consortium name="Riken Genome Exploration Research Group and Genome Science Group (Genome Network Project Core Group)"/>
        </authorList>
    </citation>
    <scope>NUCLEOTIDE SEQUENCE</scope>
    <source>
        <strain evidence="1">C57BL/6J</strain>
        <tissue evidence="1">Egg</tissue>
    </source>
</reference>
<proteinExistence type="evidence at transcript level"/>
<dbReference type="MGI" id="MGI:2444681">
    <property type="gene designation" value="Hhat"/>
</dbReference>
<reference evidence="1" key="4">
    <citation type="journal article" date="2001" name="Nature">
        <title>Functional annotation of a full-length mouse cDNA collection.</title>
        <authorList>
            <consortium name="The RIKEN Genome Exploration Research Group Phase II Team and the FANTOM Consortium"/>
        </authorList>
    </citation>
    <scope>NUCLEOTIDE SEQUENCE</scope>
    <source>
        <strain evidence="1">C57BL/6J</strain>
        <tissue evidence="1">Egg</tissue>
    </source>
</reference>
<evidence type="ECO:0000313" key="2">
    <source>
        <dbReference type="MGI" id="MGI:2444681"/>
    </source>
</evidence>
<reference evidence="1" key="6">
    <citation type="submission" date="2004-04" db="EMBL/GenBank/DDBJ databases">
        <authorList>
            <person name="Arakawa T."/>
            <person name="Carninci P."/>
            <person name="Fukuda S."/>
            <person name="Hashizume W."/>
            <person name="Hayashida K."/>
            <person name="Hori F."/>
            <person name="Iida J."/>
            <person name="Imamura K."/>
            <person name="Imotani K."/>
            <person name="Itoh M."/>
            <person name="Kanagawa S."/>
            <person name="Kawai J."/>
            <person name="Kojima M."/>
            <person name="Konno H."/>
            <person name="Murata M."/>
            <person name="Nakamura M."/>
            <person name="Ninomiya N."/>
            <person name="Nishiyori H."/>
            <person name="Nomura K."/>
            <person name="Ohno M."/>
            <person name="Sakazume N."/>
            <person name="Sano H."/>
            <person name="Sasaki D."/>
            <person name="Shibata K."/>
            <person name="Shiraki T."/>
            <person name="Tagami M."/>
            <person name="Tagami Y."/>
            <person name="Waki K."/>
            <person name="Watahiki A."/>
            <person name="Muramatsu M."/>
            <person name="Hayashizaki Y."/>
        </authorList>
    </citation>
    <scope>NUCLEOTIDE SEQUENCE</scope>
    <source>
        <strain evidence="1">C57BL/6J</strain>
        <tissue evidence="1">Egg</tissue>
    </source>
</reference>
<reference evidence="1" key="1">
    <citation type="journal article" date="1999" name="Methods Enzymol.">
        <title>High-efficiency full-length cDNA cloning.</title>
        <authorList>
            <person name="Carninci P."/>
            <person name="Hayashizaki Y."/>
        </authorList>
    </citation>
    <scope>NUCLEOTIDE SEQUENCE</scope>
    <source>
        <strain evidence="1">C57BL/6J</strain>
        <tissue evidence="1">Egg</tissue>
    </source>
</reference>
<reference evidence="1" key="2">
    <citation type="journal article" date="2000" name="Genome Res.">
        <title>Normalization and subtraction of cap-trapper-selected cDNAs to prepare full-length cDNA libraries for rapid discovery of new genes.</title>
        <authorList>
            <person name="Carninci P."/>
            <person name="Shibata Y."/>
            <person name="Hayatsu N."/>
            <person name="Sugahara Y."/>
            <person name="Shibata K."/>
            <person name="Itoh M."/>
            <person name="Konno H."/>
            <person name="Okazaki Y."/>
            <person name="Muramatsu M."/>
            <person name="Hayashizaki Y."/>
        </authorList>
    </citation>
    <scope>NUCLEOTIDE SEQUENCE</scope>
    <source>
        <strain evidence="1">C57BL/6J</strain>
        <tissue evidence="1">Egg</tissue>
    </source>
</reference>
<dbReference type="AGR" id="MGI:2444681"/>
<protein>
    <submittedName>
        <fullName evidence="1">Uncharacterized protein</fullName>
    </submittedName>
</protein>
<evidence type="ECO:0000313" key="1">
    <source>
        <dbReference type="EMBL" id="BAE37267.1"/>
    </source>
</evidence>
<dbReference type="EMBL" id="AK163268">
    <property type="protein sequence ID" value="BAE37267.1"/>
    <property type="molecule type" value="mRNA"/>
</dbReference>
<gene>
    <name evidence="2" type="primary">Hhat</name>
</gene>
<dbReference type="AlphaFoldDB" id="Q3TQW5"/>
<reference evidence="1" key="3">
    <citation type="journal article" date="2000" name="Genome Res.">
        <title>RIKEN integrated sequence analysis (RISA) system--384-format sequencing pipeline with 384 multicapillary sequencer.</title>
        <authorList>
            <person name="Shibata K."/>
            <person name="Itoh M."/>
            <person name="Aizawa K."/>
            <person name="Nagaoka S."/>
            <person name="Sasaki N."/>
            <person name="Carninci P."/>
            <person name="Konno H."/>
            <person name="Akiyama J."/>
            <person name="Nishi K."/>
            <person name="Kitsunai T."/>
            <person name="Tashiro H."/>
            <person name="Itoh M."/>
            <person name="Sumi N."/>
            <person name="Ishii Y."/>
            <person name="Nakamura S."/>
            <person name="Hazama M."/>
            <person name="Nishine T."/>
            <person name="Harada A."/>
            <person name="Yamamoto R."/>
            <person name="Matsumoto H."/>
            <person name="Sakaguchi S."/>
            <person name="Ikegami T."/>
            <person name="Kashiwagi K."/>
            <person name="Fujiwake S."/>
            <person name="Inoue K."/>
            <person name="Togawa Y."/>
            <person name="Izawa M."/>
            <person name="Ohara E."/>
            <person name="Watahiki M."/>
            <person name="Yoneda Y."/>
            <person name="Ishikawa T."/>
            <person name="Ozawa K."/>
            <person name="Tanaka T."/>
            <person name="Matsuura S."/>
            <person name="Kawai J."/>
            <person name="Okazaki Y."/>
            <person name="Muramatsu M."/>
            <person name="Inoue Y."/>
            <person name="Kira A."/>
            <person name="Hayashizaki Y."/>
        </authorList>
    </citation>
    <scope>NUCLEOTIDE SEQUENCE</scope>
    <source>
        <strain evidence="1">C57BL/6J</strain>
        <tissue evidence="1">Egg</tissue>
    </source>
</reference>
<organism evidence="1">
    <name type="scientific">Mus musculus</name>
    <name type="common">Mouse</name>
    <dbReference type="NCBI Taxonomy" id="10090"/>
    <lineage>
        <taxon>Eukaryota</taxon>
        <taxon>Metazoa</taxon>
        <taxon>Chordata</taxon>
        <taxon>Craniata</taxon>
        <taxon>Vertebrata</taxon>
        <taxon>Euteleostomi</taxon>
        <taxon>Mammalia</taxon>
        <taxon>Eutheria</taxon>
        <taxon>Euarchontoglires</taxon>
        <taxon>Glires</taxon>
        <taxon>Rodentia</taxon>
        <taxon>Myomorpha</taxon>
        <taxon>Muroidea</taxon>
        <taxon>Muridae</taxon>
        <taxon>Murinae</taxon>
        <taxon>Mus</taxon>
        <taxon>Mus</taxon>
    </lineage>
</organism>
<sequence length="123" mass="14508">MPAFCCGVYFDVGLHNFLIRPPQRTFCDLKAEERASLLVLVWHRAQAGMDSHMGSVSIFLWVFYDDCGIAMSSILFYLTQTRGEAFGSQNSHSTEIFRRHWLEFFMCHYKRKRENDQFGRKRL</sequence>